<evidence type="ECO:0000313" key="1">
    <source>
        <dbReference type="EMBL" id="MPN64947.1"/>
    </source>
</evidence>
<dbReference type="EC" id="2.7.14.1" evidence="1"/>
<gene>
    <name evidence="1" type="primary">mcsB_14</name>
    <name evidence="1" type="ORF">SDC9_212726</name>
</gene>
<proteinExistence type="predicted"/>
<dbReference type="GO" id="GO:1990424">
    <property type="term" value="F:protein arginine kinase activity"/>
    <property type="evidence" value="ECO:0007669"/>
    <property type="project" value="UniProtKB-EC"/>
</dbReference>
<organism evidence="1">
    <name type="scientific">bioreactor metagenome</name>
    <dbReference type="NCBI Taxonomy" id="1076179"/>
    <lineage>
        <taxon>unclassified sequences</taxon>
        <taxon>metagenomes</taxon>
        <taxon>ecological metagenomes</taxon>
    </lineage>
</organism>
<accession>A0A645JNL6</accession>
<keyword evidence="1" id="KW-0418">Kinase</keyword>
<comment type="caution">
    <text evidence="1">The sequence shown here is derived from an EMBL/GenBank/DDBJ whole genome shotgun (WGS) entry which is preliminary data.</text>
</comment>
<dbReference type="EMBL" id="VSSQ01146586">
    <property type="protein sequence ID" value="MPN64947.1"/>
    <property type="molecule type" value="Genomic_DNA"/>
</dbReference>
<dbReference type="AlphaFoldDB" id="A0A645JNL6"/>
<protein>
    <submittedName>
        <fullName evidence="1">Protein-arginine kinase</fullName>
        <ecNumber evidence="1">2.7.14.1</ecNumber>
    </submittedName>
</protein>
<name>A0A645JNL6_9ZZZZ</name>
<keyword evidence="1" id="KW-0808">Transferase</keyword>
<reference evidence="1" key="1">
    <citation type="submission" date="2019-08" db="EMBL/GenBank/DDBJ databases">
        <authorList>
            <person name="Kucharzyk K."/>
            <person name="Murdoch R.W."/>
            <person name="Higgins S."/>
            <person name="Loffler F."/>
        </authorList>
    </citation>
    <scope>NUCLEOTIDE SEQUENCE</scope>
</reference>
<sequence length="112" mass="12098">MDALSSIIGQLAAQEARARGLLLSKRPLELADMIGRALGVCRYARKMTLTECMQELSAIKLGVSLGLLPCPMEQIDGLIVACQGAQLSDKPLSEEDECAARADRLREALQDL</sequence>